<name>A0ABN6N8T5_9BACT</name>
<protein>
    <recommendedName>
        <fullName evidence="5">Glycosyl transferase group 1</fullName>
    </recommendedName>
</protein>
<dbReference type="Gene3D" id="3.40.50.2000">
    <property type="entry name" value="Glycogen Phosphorylase B"/>
    <property type="match status" value="2"/>
</dbReference>
<evidence type="ECO:0008006" key="5">
    <source>
        <dbReference type="Google" id="ProtNLM"/>
    </source>
</evidence>
<evidence type="ECO:0000313" key="4">
    <source>
        <dbReference type="Proteomes" id="UP001162734"/>
    </source>
</evidence>
<dbReference type="InterPro" id="IPR050194">
    <property type="entry name" value="Glycosyltransferase_grp1"/>
</dbReference>
<sequence>MWGGQVNDSARITVIFGRFGPYHAARLAALTQRCGEERVLGLEVASGTREYDWEPVVAAGFRRRTAIRGADYQDVSAIRRSVSVVRALEEESPDVVGIHGWAVAEALSALAWCKRRRRVAVLMSDSQEHDCARNIFKETGKAWIVRRFDAALVGGPTHADYLVRMGMDPGRIALGYDVVDNAYFAEGAARARAVATKLRRELALPERYFLCSARFIPKKNLSCLLEAYGIYRRGAGKSAWQLVLLGDGPLRSELEATRGRLGLKDTVLMPGFKQYAELPSYYGLASGFVLPSTTEQWGLVTNEAMAAGVPVLVSEAAGSAALVRPGVNGFTFPPTTPALAAAMSELARDAGRADAMGTQAAGDVERWGGDAFVKGFMTAMRAGDRRYRVFSFAGRDIAACRREGANSRHTVEALPRHSVRARAYRSGIALAVKCGGAPLVSRSAATPVAALNAGSAEALEKHLCDLLGDANLAAVFVHPRQLQRRRIYVHLFDKLGRRIAFAKASLDSLADQDLVREAAGINEIRRVCPERFTAPRVIGLDLFEDHRLLVLEGIPVEAKCVAPHWSDAVAGVQSELAGSEFRLARCEKASWWPLIGAEYKDLAARIGAGAEVRACRAHGDFVHWNLVRSRERLWLFDWESFAEDAPVLADPVRFWLGRMTRWAGQAPGQVAARLLADFDACGYRERDVMLSLLFLQARGVTAAGEIIQSWRGGGA</sequence>
<evidence type="ECO:0000259" key="2">
    <source>
        <dbReference type="Pfam" id="PF13579"/>
    </source>
</evidence>
<dbReference type="SUPFAM" id="SSF56112">
    <property type="entry name" value="Protein kinase-like (PK-like)"/>
    <property type="match status" value="1"/>
</dbReference>
<evidence type="ECO:0000259" key="1">
    <source>
        <dbReference type="Pfam" id="PF00534"/>
    </source>
</evidence>
<dbReference type="CDD" id="cd03801">
    <property type="entry name" value="GT4_PimA-like"/>
    <property type="match status" value="1"/>
</dbReference>
<proteinExistence type="predicted"/>
<dbReference type="Pfam" id="PF00534">
    <property type="entry name" value="Glycos_transf_1"/>
    <property type="match status" value="1"/>
</dbReference>
<dbReference type="InterPro" id="IPR001296">
    <property type="entry name" value="Glyco_trans_1"/>
</dbReference>
<gene>
    <name evidence="3" type="ORF">AMPC_27510</name>
</gene>
<reference evidence="4" key="1">
    <citation type="journal article" date="2022" name="Int. J. Syst. Evol. Microbiol.">
        <title>Anaeromyxobacter oryzae sp. nov., Anaeromyxobacter diazotrophicus sp. nov. and Anaeromyxobacter paludicola sp. nov., isolated from paddy soils.</title>
        <authorList>
            <person name="Itoh H."/>
            <person name="Xu Z."/>
            <person name="Mise K."/>
            <person name="Masuda Y."/>
            <person name="Ushijima N."/>
            <person name="Hayakawa C."/>
            <person name="Shiratori Y."/>
            <person name="Senoo K."/>
        </authorList>
    </citation>
    <scope>NUCLEOTIDE SEQUENCE [LARGE SCALE GENOMIC DNA]</scope>
    <source>
        <strain evidence="4">Red630</strain>
    </source>
</reference>
<feature type="domain" description="Glycosyl transferase family 1" evidence="1">
    <location>
        <begin position="204"/>
        <end position="360"/>
    </location>
</feature>
<dbReference type="PANTHER" id="PTHR45947:SF3">
    <property type="entry name" value="SULFOQUINOVOSYL TRANSFERASE SQD2"/>
    <property type="match status" value="1"/>
</dbReference>
<dbReference type="PANTHER" id="PTHR45947">
    <property type="entry name" value="SULFOQUINOVOSYL TRANSFERASE SQD2"/>
    <property type="match status" value="1"/>
</dbReference>
<feature type="domain" description="Glycosyltransferase subfamily 4-like N-terminal" evidence="2">
    <location>
        <begin position="25"/>
        <end position="173"/>
    </location>
</feature>
<organism evidence="3 4">
    <name type="scientific">Anaeromyxobacter paludicola</name>
    <dbReference type="NCBI Taxonomy" id="2918171"/>
    <lineage>
        <taxon>Bacteria</taxon>
        <taxon>Pseudomonadati</taxon>
        <taxon>Myxococcota</taxon>
        <taxon>Myxococcia</taxon>
        <taxon>Myxococcales</taxon>
        <taxon>Cystobacterineae</taxon>
        <taxon>Anaeromyxobacteraceae</taxon>
        <taxon>Anaeromyxobacter</taxon>
    </lineage>
</organism>
<dbReference type="SUPFAM" id="SSF53756">
    <property type="entry name" value="UDP-Glycosyltransferase/glycogen phosphorylase"/>
    <property type="match status" value="1"/>
</dbReference>
<dbReference type="Proteomes" id="UP001162734">
    <property type="component" value="Chromosome"/>
</dbReference>
<dbReference type="InterPro" id="IPR011009">
    <property type="entry name" value="Kinase-like_dom_sf"/>
</dbReference>
<dbReference type="EMBL" id="AP025592">
    <property type="protein sequence ID" value="BDG09638.1"/>
    <property type="molecule type" value="Genomic_DNA"/>
</dbReference>
<evidence type="ECO:0000313" key="3">
    <source>
        <dbReference type="EMBL" id="BDG09638.1"/>
    </source>
</evidence>
<dbReference type="Pfam" id="PF13579">
    <property type="entry name" value="Glyco_trans_4_4"/>
    <property type="match status" value="1"/>
</dbReference>
<dbReference type="InterPro" id="IPR028098">
    <property type="entry name" value="Glyco_trans_4-like_N"/>
</dbReference>
<accession>A0ABN6N8T5</accession>
<keyword evidence="4" id="KW-1185">Reference proteome</keyword>